<evidence type="ECO:0000256" key="1">
    <source>
        <dbReference type="ARBA" id="ARBA00023015"/>
    </source>
</evidence>
<keyword evidence="6" id="KW-1185">Reference proteome</keyword>
<dbReference type="InterPro" id="IPR036390">
    <property type="entry name" value="WH_DNA-bd_sf"/>
</dbReference>
<dbReference type="PANTHER" id="PTHR30146:SF109">
    <property type="entry name" value="HTH-TYPE TRANSCRIPTIONAL REGULATOR GALS"/>
    <property type="match status" value="1"/>
</dbReference>
<evidence type="ECO:0000313" key="6">
    <source>
        <dbReference type="Proteomes" id="UP000035268"/>
    </source>
</evidence>
<keyword evidence="3" id="KW-0804">Transcription</keyword>
<dbReference type="Pfam" id="PF13377">
    <property type="entry name" value="Peripla_BP_3"/>
    <property type="match status" value="1"/>
</dbReference>
<dbReference type="PROSITE" id="PS50949">
    <property type="entry name" value="HTH_GNTR"/>
    <property type="match status" value="1"/>
</dbReference>
<dbReference type="CDD" id="cd06267">
    <property type="entry name" value="PBP1_LacI_sugar_binding-like"/>
    <property type="match status" value="1"/>
</dbReference>
<name>A0A0G3ENA4_9BACT</name>
<dbReference type="GO" id="GO:0003700">
    <property type="term" value="F:DNA-binding transcription factor activity"/>
    <property type="evidence" value="ECO:0007669"/>
    <property type="project" value="InterPro"/>
</dbReference>
<sequence>MNRASPYLTSQIIYRFAFRRSEVSYFHMGTDGKGGRVASPVGGNGGLVSDQIYDWLREQIETWDIDKPLPSQNKIMKDFGVSLASVNTAFGRLVDEGRVERHRGRGSFIARKDVRQYSAAKKNSRPKVVIVSYDYFSETIWTNTHLCDEFLDRAGYQSIQFKLKKTDQEGRVREFLQAEEGIAGVVVDLSTRLLHMDSRFLNSLKVPVVLLEPVDSLADLDRVHAVHPDYEQSGFMMAEELLKCGHRHIAYVGDIPENEVTDAHRRGILAAFREHKRGTRSLVSQKNRAQPGEYAAEAGYRLTAQLVREHPNVDGILFDSAHGAFAAIRALNEVGKRVPEDVSVIGEGDYSFARFCSPPITVTAFDSRERIRRAIDYIVSPEKAASKEVVVPAGLIRRNSVFSRKR</sequence>
<dbReference type="CDD" id="cd07377">
    <property type="entry name" value="WHTH_GntR"/>
    <property type="match status" value="1"/>
</dbReference>
<dbReference type="InterPro" id="IPR046335">
    <property type="entry name" value="LacI/GalR-like_sensor"/>
</dbReference>
<gene>
    <name evidence="5" type="ORF">L21SP4_02404</name>
</gene>
<reference evidence="5 6" key="2">
    <citation type="journal article" date="2016" name="ISME J.">
        <title>Characterization of the first cultured representative of Verrucomicrobia subdivision 5 indicates the proposal of a novel phylum.</title>
        <authorList>
            <person name="Spring S."/>
            <person name="Bunk B."/>
            <person name="Sproer C."/>
            <person name="Schumann P."/>
            <person name="Rohde M."/>
            <person name="Tindall B.J."/>
            <person name="Klenk H.P."/>
        </authorList>
    </citation>
    <scope>NUCLEOTIDE SEQUENCE [LARGE SCALE GENOMIC DNA]</scope>
    <source>
        <strain evidence="5 6">L21-Fru-AB</strain>
    </source>
</reference>
<evidence type="ECO:0000259" key="4">
    <source>
        <dbReference type="PROSITE" id="PS50949"/>
    </source>
</evidence>
<keyword evidence="2" id="KW-0238">DNA-binding</keyword>
<dbReference type="Gene3D" id="3.40.50.2300">
    <property type="match status" value="2"/>
</dbReference>
<dbReference type="SUPFAM" id="SSF46785">
    <property type="entry name" value="Winged helix' DNA-binding domain"/>
    <property type="match status" value="1"/>
</dbReference>
<dbReference type="InterPro" id="IPR036388">
    <property type="entry name" value="WH-like_DNA-bd_sf"/>
</dbReference>
<dbReference type="InterPro" id="IPR028082">
    <property type="entry name" value="Peripla_BP_I"/>
</dbReference>
<dbReference type="SUPFAM" id="SSF53822">
    <property type="entry name" value="Periplasmic binding protein-like I"/>
    <property type="match status" value="1"/>
</dbReference>
<dbReference type="RefSeq" id="WP_082116745.1">
    <property type="nucleotide sequence ID" value="NZ_CP010904.1"/>
</dbReference>
<reference evidence="6" key="1">
    <citation type="submission" date="2015-02" db="EMBL/GenBank/DDBJ databases">
        <title>Description and complete genome sequence of the first cultured representative of the subdivision 5 of the Verrucomicrobia phylum.</title>
        <authorList>
            <person name="Spring S."/>
            <person name="Bunk B."/>
            <person name="Sproer C."/>
            <person name="Klenk H.-P."/>
        </authorList>
    </citation>
    <scope>NUCLEOTIDE SEQUENCE [LARGE SCALE GENOMIC DNA]</scope>
    <source>
        <strain evidence="6">L21-Fru-AB</strain>
    </source>
</reference>
<protein>
    <submittedName>
        <fullName evidence="5">LacI family transcriptional regulator</fullName>
    </submittedName>
</protein>
<dbReference type="Proteomes" id="UP000035268">
    <property type="component" value="Chromosome"/>
</dbReference>
<dbReference type="AlphaFoldDB" id="A0A0G3ENA4"/>
<evidence type="ECO:0000256" key="2">
    <source>
        <dbReference type="ARBA" id="ARBA00023125"/>
    </source>
</evidence>
<organism evidence="5 6">
    <name type="scientific">Kiritimatiella glycovorans</name>
    <dbReference type="NCBI Taxonomy" id="1307763"/>
    <lineage>
        <taxon>Bacteria</taxon>
        <taxon>Pseudomonadati</taxon>
        <taxon>Kiritimatiellota</taxon>
        <taxon>Kiritimatiellia</taxon>
        <taxon>Kiritimatiellales</taxon>
        <taxon>Kiritimatiellaceae</taxon>
        <taxon>Kiritimatiella</taxon>
    </lineage>
</organism>
<dbReference type="InterPro" id="IPR000524">
    <property type="entry name" value="Tscrpt_reg_HTH_GntR"/>
</dbReference>
<dbReference type="Pfam" id="PF00392">
    <property type="entry name" value="GntR"/>
    <property type="match status" value="1"/>
</dbReference>
<evidence type="ECO:0000256" key="3">
    <source>
        <dbReference type="ARBA" id="ARBA00023163"/>
    </source>
</evidence>
<accession>A0A0G3ENA4</accession>
<dbReference type="Gene3D" id="1.10.10.10">
    <property type="entry name" value="Winged helix-like DNA-binding domain superfamily/Winged helix DNA-binding domain"/>
    <property type="match status" value="1"/>
</dbReference>
<dbReference type="GO" id="GO:0000976">
    <property type="term" value="F:transcription cis-regulatory region binding"/>
    <property type="evidence" value="ECO:0007669"/>
    <property type="project" value="TreeGrafter"/>
</dbReference>
<dbReference type="STRING" id="1307763.L21SP4_02404"/>
<proteinExistence type="predicted"/>
<feature type="domain" description="HTH gntR-type" evidence="4">
    <location>
        <begin position="46"/>
        <end position="112"/>
    </location>
</feature>
<dbReference type="PANTHER" id="PTHR30146">
    <property type="entry name" value="LACI-RELATED TRANSCRIPTIONAL REPRESSOR"/>
    <property type="match status" value="1"/>
</dbReference>
<dbReference type="SMART" id="SM00345">
    <property type="entry name" value="HTH_GNTR"/>
    <property type="match status" value="1"/>
</dbReference>
<dbReference type="KEGG" id="vbl:L21SP4_02404"/>
<dbReference type="EMBL" id="CP010904">
    <property type="protein sequence ID" value="AKJ65629.1"/>
    <property type="molecule type" value="Genomic_DNA"/>
</dbReference>
<dbReference type="OrthoDB" id="9813468at2"/>
<keyword evidence="1" id="KW-0805">Transcription regulation</keyword>
<evidence type="ECO:0000313" key="5">
    <source>
        <dbReference type="EMBL" id="AKJ65629.1"/>
    </source>
</evidence>